<gene>
    <name evidence="1" type="ORF">DJ69_12875</name>
</gene>
<dbReference type="InterPro" id="IPR058819">
    <property type="entry name" value="UvrD_dom-like"/>
</dbReference>
<dbReference type="AlphaFoldDB" id="A0A2G1WGZ3"/>
<organism evidence="1 2">
    <name type="scientific">Halorubrum persicum</name>
    <dbReference type="NCBI Taxonomy" id="1383844"/>
    <lineage>
        <taxon>Archaea</taxon>
        <taxon>Methanobacteriati</taxon>
        <taxon>Methanobacteriota</taxon>
        <taxon>Stenosarchaea group</taxon>
        <taxon>Halobacteria</taxon>
        <taxon>Halobacteriales</taxon>
        <taxon>Haloferacaceae</taxon>
        <taxon>Halorubrum</taxon>
    </lineage>
</organism>
<dbReference type="OrthoDB" id="271840at2157"/>
<dbReference type="Proteomes" id="UP000222824">
    <property type="component" value="Unassembled WGS sequence"/>
</dbReference>
<dbReference type="Pfam" id="PF26510">
    <property type="entry name" value="Halo_UvrD_like"/>
    <property type="match status" value="1"/>
</dbReference>
<name>A0A2G1WGZ3_9EURY</name>
<sequence length="137" mass="14975">MTNFHPDRIAALRNVTDAFAGPIADEATTLVDGGLAVETWLRDRTVKMVSKTALLRRATRRLDGGDGGWTDRYPDIERISFVGVSSIPAPEVDFLHGLCTATTADIELHLRPGTAEYLTTRLPDLLSIEDPGQEVTL</sequence>
<reference evidence="1 2" key="1">
    <citation type="journal article" date="2014" name="Front. Microbiol.">
        <title>Population and genomic analysis of the genus Halorubrum.</title>
        <authorList>
            <person name="Fullmer M.S."/>
            <person name="Soucy S.M."/>
            <person name="Swithers K.S."/>
            <person name="Makkay A.M."/>
            <person name="Wheeler R."/>
            <person name="Ventosa A."/>
            <person name="Gogarten J.P."/>
            <person name="Papke R.T."/>
        </authorList>
    </citation>
    <scope>NUCLEOTIDE SEQUENCE [LARGE SCALE GENOMIC DNA]</scope>
    <source>
        <strain evidence="1 2">C49</strain>
    </source>
</reference>
<protein>
    <submittedName>
        <fullName evidence="1">Uncharacterized protein</fullName>
    </submittedName>
</protein>
<evidence type="ECO:0000313" key="1">
    <source>
        <dbReference type="EMBL" id="PHQ38262.1"/>
    </source>
</evidence>
<evidence type="ECO:0000313" key="2">
    <source>
        <dbReference type="Proteomes" id="UP000222824"/>
    </source>
</evidence>
<comment type="caution">
    <text evidence="1">The sequence shown here is derived from an EMBL/GenBank/DDBJ whole genome shotgun (WGS) entry which is preliminary data.</text>
</comment>
<accession>A0A2G1WGZ3</accession>
<proteinExistence type="predicted"/>
<keyword evidence="2" id="KW-1185">Reference proteome</keyword>
<dbReference type="EMBL" id="NHOA01000113">
    <property type="protein sequence ID" value="PHQ38262.1"/>
    <property type="molecule type" value="Genomic_DNA"/>
</dbReference>